<dbReference type="EMBL" id="HBIN01006832">
    <property type="protein sequence ID" value="CAE0434704.1"/>
    <property type="molecule type" value="Transcribed_RNA"/>
</dbReference>
<dbReference type="InterPro" id="IPR000727">
    <property type="entry name" value="T_SNARE_dom"/>
</dbReference>
<dbReference type="SUPFAM" id="SSF58038">
    <property type="entry name" value="SNARE fusion complex"/>
    <property type="match status" value="1"/>
</dbReference>
<evidence type="ECO:0000256" key="1">
    <source>
        <dbReference type="SAM" id="MobiDB-lite"/>
    </source>
</evidence>
<feature type="domain" description="T-SNARE coiled-coil homology" evidence="2">
    <location>
        <begin position="82"/>
        <end position="144"/>
    </location>
</feature>
<protein>
    <recommendedName>
        <fullName evidence="2">t-SNARE coiled-coil homology domain-containing protein</fullName>
    </recommendedName>
</protein>
<gene>
    <name evidence="3" type="ORF">ASTO00021_LOCUS5000</name>
</gene>
<accession>A0A7S3LLY7</accession>
<feature type="region of interest" description="Disordered" evidence="1">
    <location>
        <begin position="21"/>
        <end position="56"/>
    </location>
</feature>
<dbReference type="AlphaFoldDB" id="A0A7S3LLY7"/>
<evidence type="ECO:0000313" key="3">
    <source>
        <dbReference type="EMBL" id="CAE0434704.1"/>
    </source>
</evidence>
<reference evidence="3" key="1">
    <citation type="submission" date="2021-01" db="EMBL/GenBank/DDBJ databases">
        <authorList>
            <person name="Corre E."/>
            <person name="Pelletier E."/>
            <person name="Niang G."/>
            <person name="Scheremetjew M."/>
            <person name="Finn R."/>
            <person name="Kale V."/>
            <person name="Holt S."/>
            <person name="Cochrane G."/>
            <person name="Meng A."/>
            <person name="Brown T."/>
            <person name="Cohen L."/>
        </authorList>
    </citation>
    <scope>NUCLEOTIDE SEQUENCE</scope>
    <source>
        <strain evidence="3">GSBS06</strain>
    </source>
</reference>
<dbReference type="PROSITE" id="PS50192">
    <property type="entry name" value="T_SNARE"/>
    <property type="match status" value="1"/>
</dbReference>
<organism evidence="3">
    <name type="scientific">Aplanochytrium stocchinoi</name>
    <dbReference type="NCBI Taxonomy" id="215587"/>
    <lineage>
        <taxon>Eukaryota</taxon>
        <taxon>Sar</taxon>
        <taxon>Stramenopiles</taxon>
        <taxon>Bigyra</taxon>
        <taxon>Labyrinthulomycetes</taxon>
        <taxon>Thraustochytrida</taxon>
        <taxon>Thraustochytriidae</taxon>
        <taxon>Aplanochytrium</taxon>
    </lineage>
</organism>
<evidence type="ECO:0000259" key="2">
    <source>
        <dbReference type="PROSITE" id="PS50192"/>
    </source>
</evidence>
<sequence length="155" mass="17325">MKTTFTKMGCCSGRSELGKASNEKLFSNPPVSVSSNTNNSKRLDSQDVPASSVPHNKKIGAERGWRYKLIRQNTIDMLLENVTYFFSKAEQTTQIRDGVDAVNHCADDMAHLTMEHKRIETRINQNVEATAKHVCSADKNITDTIQLQRNGNSPI</sequence>
<name>A0A7S3LLY7_9STRA</name>
<dbReference type="Gene3D" id="1.20.5.110">
    <property type="match status" value="1"/>
</dbReference>
<feature type="compositionally biased region" description="Low complexity" evidence="1">
    <location>
        <begin position="27"/>
        <end position="40"/>
    </location>
</feature>
<proteinExistence type="predicted"/>